<reference evidence="2" key="2">
    <citation type="submission" date="2016-07" db="EMBL/GenBank/DDBJ databases">
        <title>Evolution of pathogenesis and genome organization in the Tremellales.</title>
        <authorList>
            <person name="Cuomo C."/>
            <person name="Litvintseva A."/>
            <person name="Heitman J."/>
            <person name="Chen Y."/>
            <person name="Sun S."/>
            <person name="Springer D."/>
            <person name="Dromer F."/>
            <person name="Young S."/>
            <person name="Zeng Q."/>
            <person name="Chapman S."/>
            <person name="Gujja S."/>
            <person name="Saif S."/>
            <person name="Birren B."/>
        </authorList>
    </citation>
    <scope>NUCLEOTIDE SEQUENCE</scope>
    <source>
        <strain evidence="2">CBS 10737</strain>
    </source>
</reference>
<dbReference type="EMBL" id="KV700115">
    <property type="protein sequence ID" value="OCF51304.1"/>
    <property type="molecule type" value="Genomic_DNA"/>
</dbReference>
<feature type="compositionally biased region" description="Polar residues" evidence="1">
    <location>
        <begin position="127"/>
        <end position="138"/>
    </location>
</feature>
<evidence type="ECO:0000313" key="2">
    <source>
        <dbReference type="EMBL" id="OCF51304.1"/>
    </source>
</evidence>
<accession>A0A1B9I731</accession>
<organism evidence="2">
    <name type="scientific">Kwoniella pini CBS 10737</name>
    <dbReference type="NCBI Taxonomy" id="1296096"/>
    <lineage>
        <taxon>Eukaryota</taxon>
        <taxon>Fungi</taxon>
        <taxon>Dikarya</taxon>
        <taxon>Basidiomycota</taxon>
        <taxon>Agaricomycotina</taxon>
        <taxon>Tremellomycetes</taxon>
        <taxon>Tremellales</taxon>
        <taxon>Cryptococcaceae</taxon>
        <taxon>Kwoniella</taxon>
    </lineage>
</organism>
<gene>
    <name evidence="2" type="ORF">I206_02018</name>
</gene>
<evidence type="ECO:0000256" key="1">
    <source>
        <dbReference type="SAM" id="MobiDB-lite"/>
    </source>
</evidence>
<dbReference type="AlphaFoldDB" id="A0A1B9I731"/>
<feature type="compositionally biased region" description="Basic residues" evidence="1">
    <location>
        <begin position="139"/>
        <end position="148"/>
    </location>
</feature>
<feature type="region of interest" description="Disordered" evidence="1">
    <location>
        <begin position="127"/>
        <end position="148"/>
    </location>
</feature>
<reference evidence="2" key="1">
    <citation type="submission" date="2013-07" db="EMBL/GenBank/DDBJ databases">
        <title>The Genome Sequence of Cryptococcus pinus CBS10737.</title>
        <authorList>
            <consortium name="The Broad Institute Genome Sequencing Platform"/>
            <person name="Cuomo C."/>
            <person name="Litvintseva A."/>
            <person name="Chen Y."/>
            <person name="Heitman J."/>
            <person name="Sun S."/>
            <person name="Springer D."/>
            <person name="Dromer F."/>
            <person name="Young S.K."/>
            <person name="Zeng Q."/>
            <person name="Gargeya S."/>
            <person name="Fitzgerald M."/>
            <person name="Abouelleil A."/>
            <person name="Alvarado L."/>
            <person name="Berlin A.M."/>
            <person name="Chapman S.B."/>
            <person name="Dewar J."/>
            <person name="Goldberg J."/>
            <person name="Griggs A."/>
            <person name="Gujja S."/>
            <person name="Hansen M."/>
            <person name="Howarth C."/>
            <person name="Imamovic A."/>
            <person name="Larimer J."/>
            <person name="McCowan C."/>
            <person name="Murphy C."/>
            <person name="Pearson M."/>
            <person name="Priest M."/>
            <person name="Roberts A."/>
            <person name="Saif S."/>
            <person name="Shea T."/>
            <person name="Sykes S."/>
            <person name="Wortman J."/>
            <person name="Nusbaum C."/>
            <person name="Birren B."/>
        </authorList>
    </citation>
    <scope>NUCLEOTIDE SEQUENCE [LARGE SCALE GENOMIC DNA]</scope>
    <source>
        <strain evidence="2">CBS 10737</strain>
    </source>
</reference>
<proteinExistence type="predicted"/>
<protein>
    <submittedName>
        <fullName evidence="2">Uncharacterized protein</fullName>
    </submittedName>
</protein>
<name>A0A1B9I731_9TREE</name>
<sequence>MYITLSGYKKSLDNTDKAHKTGWPISPDLSEGIKYQSDAWQGLMQSGIAQSTVVLLDCLFVSRSEAPWLIDTGKRISPYCLIEQRALIAEHSFEVQHVLRGGTRSVQSEIQHNYAFTSSVNIGQTTHISQTSLPSPTATKRRKKKQEG</sequence>